<protein>
    <submittedName>
        <fullName evidence="5">Uncharacterized protein</fullName>
    </submittedName>
</protein>
<evidence type="ECO:0000256" key="1">
    <source>
        <dbReference type="ARBA" id="ARBA00022737"/>
    </source>
</evidence>
<dbReference type="SMART" id="SM00028">
    <property type="entry name" value="TPR"/>
    <property type="match status" value="3"/>
</dbReference>
<dbReference type="Pfam" id="PF13432">
    <property type="entry name" value="TPR_16"/>
    <property type="match status" value="1"/>
</dbReference>
<dbReference type="PhylomeDB" id="A0A0G4F1G1"/>
<evidence type="ECO:0000313" key="5">
    <source>
        <dbReference type="EMBL" id="CEM05563.1"/>
    </source>
</evidence>
<dbReference type="PANTHER" id="PTHR44858:SF1">
    <property type="entry name" value="UDP-N-ACETYLGLUCOSAMINE--PEPTIDE N-ACETYLGLUCOSAMINYLTRANSFERASE SPINDLY-RELATED"/>
    <property type="match status" value="1"/>
</dbReference>
<dbReference type="SUPFAM" id="SSF48452">
    <property type="entry name" value="TPR-like"/>
    <property type="match status" value="1"/>
</dbReference>
<feature type="region of interest" description="Disordered" evidence="4">
    <location>
        <begin position="32"/>
        <end position="53"/>
    </location>
</feature>
<evidence type="ECO:0000313" key="6">
    <source>
        <dbReference type="Proteomes" id="UP000041254"/>
    </source>
</evidence>
<keyword evidence="1" id="KW-0677">Repeat</keyword>
<keyword evidence="2 3" id="KW-0802">TPR repeat</keyword>
<dbReference type="Proteomes" id="UP000041254">
    <property type="component" value="Unassembled WGS sequence"/>
</dbReference>
<evidence type="ECO:0000256" key="2">
    <source>
        <dbReference type="ARBA" id="ARBA00022803"/>
    </source>
</evidence>
<evidence type="ECO:0000256" key="4">
    <source>
        <dbReference type="SAM" id="MobiDB-lite"/>
    </source>
</evidence>
<dbReference type="STRING" id="1169540.A0A0G4F1G1"/>
<feature type="compositionally biased region" description="Low complexity" evidence="4">
    <location>
        <begin position="32"/>
        <end position="51"/>
    </location>
</feature>
<dbReference type="VEuPathDB" id="CryptoDB:Vbra_8724"/>
<dbReference type="PROSITE" id="PS50005">
    <property type="entry name" value="TPR"/>
    <property type="match status" value="2"/>
</dbReference>
<dbReference type="OMA" id="VAICAMS"/>
<dbReference type="GO" id="GO:0046813">
    <property type="term" value="P:receptor-mediated virion attachment to host cell"/>
    <property type="evidence" value="ECO:0007669"/>
    <property type="project" value="TreeGrafter"/>
</dbReference>
<proteinExistence type="predicted"/>
<organism evidence="5 6">
    <name type="scientific">Vitrella brassicaformis (strain CCMP3155)</name>
    <dbReference type="NCBI Taxonomy" id="1169540"/>
    <lineage>
        <taxon>Eukaryota</taxon>
        <taxon>Sar</taxon>
        <taxon>Alveolata</taxon>
        <taxon>Colpodellida</taxon>
        <taxon>Vitrellaceae</taxon>
        <taxon>Vitrella</taxon>
    </lineage>
</organism>
<keyword evidence="6" id="KW-1185">Reference proteome</keyword>
<dbReference type="EMBL" id="CDMY01000360">
    <property type="protein sequence ID" value="CEM05563.1"/>
    <property type="molecule type" value="Genomic_DNA"/>
</dbReference>
<reference evidence="5 6" key="1">
    <citation type="submission" date="2014-11" db="EMBL/GenBank/DDBJ databases">
        <authorList>
            <person name="Zhu J."/>
            <person name="Qi W."/>
            <person name="Song R."/>
        </authorList>
    </citation>
    <scope>NUCLEOTIDE SEQUENCE [LARGE SCALE GENOMIC DNA]</scope>
</reference>
<feature type="repeat" description="TPR" evidence="3">
    <location>
        <begin position="187"/>
        <end position="220"/>
    </location>
</feature>
<sequence length="415" mass="46400">MADERRDGQPLSAGVSIGAALAAALLPFTPLPESLAAASPPPAIASDAGSSKSTEIRGPLEELLLGTLQAQADVGPSELITPITRDYAAPADLQPRRRLPVEQKYVEQTQQPVDTTKPSRTVELLGGPGASPGRLSEFQRQYSLFKAGLEETAKFDFKEAEGIFTEIIDSYETPKAKESERARFMLARAYTDRGNTRVSLGELNKALVDYSCAIEYAPDEADFWLNRAIACEQKAEQSLTSSLQFANQWYKEALEDYEHALVLKPSDPRLYANTGEILTLLEDFDAALEKFRQASALAPSNVAYKARIALLDAQLGDVRRSHFIINDIVRRSPDYWEMVLAKSMLDWNVGRFAEGAYLYDISVQENPLLLDDRHLVRDLRWPPYFVEGLRNLRMAGEKNRALEKVLFFETPQEFY</sequence>
<evidence type="ECO:0000256" key="3">
    <source>
        <dbReference type="PROSITE-ProRule" id="PRU00339"/>
    </source>
</evidence>
<dbReference type="Gene3D" id="1.25.40.10">
    <property type="entry name" value="Tetratricopeptide repeat domain"/>
    <property type="match status" value="1"/>
</dbReference>
<accession>A0A0G4F1G1</accession>
<dbReference type="InterPro" id="IPR011990">
    <property type="entry name" value="TPR-like_helical_dom_sf"/>
</dbReference>
<dbReference type="InterPro" id="IPR019734">
    <property type="entry name" value="TPR_rpt"/>
</dbReference>
<gene>
    <name evidence="5" type="ORF">Vbra_8724</name>
</gene>
<dbReference type="AlphaFoldDB" id="A0A0G4F1G1"/>
<dbReference type="InParanoid" id="A0A0G4F1G1"/>
<dbReference type="PANTHER" id="PTHR44858">
    <property type="entry name" value="TETRATRICOPEPTIDE REPEAT PROTEIN 6"/>
    <property type="match status" value="1"/>
</dbReference>
<dbReference type="OrthoDB" id="9991317at2759"/>
<feature type="repeat" description="TPR" evidence="3">
    <location>
        <begin position="268"/>
        <end position="301"/>
    </location>
</feature>
<name>A0A0G4F1G1_VITBC</name>
<dbReference type="InterPro" id="IPR050498">
    <property type="entry name" value="Ycf3"/>
</dbReference>